<dbReference type="EMBL" id="CZPT02000658">
    <property type="protein sequence ID" value="SCU66986.1"/>
    <property type="molecule type" value="Genomic_DNA"/>
</dbReference>
<evidence type="ECO:0000256" key="1">
    <source>
        <dbReference type="SAM" id="MobiDB-lite"/>
    </source>
</evidence>
<evidence type="ECO:0000313" key="3">
    <source>
        <dbReference type="Proteomes" id="UP000195570"/>
    </source>
</evidence>
<gene>
    <name evidence="2" type="ORF">TEOVI_000860800</name>
</gene>
<organism evidence="2 3">
    <name type="scientific">Trypanosoma equiperdum</name>
    <dbReference type="NCBI Taxonomy" id="5694"/>
    <lineage>
        <taxon>Eukaryota</taxon>
        <taxon>Discoba</taxon>
        <taxon>Euglenozoa</taxon>
        <taxon>Kinetoplastea</taxon>
        <taxon>Metakinetoplastina</taxon>
        <taxon>Trypanosomatida</taxon>
        <taxon>Trypanosomatidae</taxon>
        <taxon>Trypanosoma</taxon>
    </lineage>
</organism>
<dbReference type="AlphaFoldDB" id="A0A1G4I561"/>
<dbReference type="Proteomes" id="UP000195570">
    <property type="component" value="Unassembled WGS sequence"/>
</dbReference>
<reference evidence="2" key="1">
    <citation type="submission" date="2016-09" db="EMBL/GenBank/DDBJ databases">
        <authorList>
            <person name="Hebert L."/>
            <person name="Moumen B."/>
        </authorList>
    </citation>
    <scope>NUCLEOTIDE SEQUENCE [LARGE SCALE GENOMIC DNA]</scope>
    <source>
        <strain evidence="2">OVI</strain>
    </source>
</reference>
<name>A0A1G4I561_TRYEQ</name>
<dbReference type="RefSeq" id="XP_067078356.1">
    <property type="nucleotide sequence ID" value="XM_067222255.1"/>
</dbReference>
<dbReference type="GeneID" id="92382542"/>
<feature type="compositionally biased region" description="Polar residues" evidence="1">
    <location>
        <begin position="155"/>
        <end position="172"/>
    </location>
</feature>
<sequence>MPIPPNNGREGLRQRFSEAAKSVSELYRDATYSYDAGYRDALLLVQRYALIAAREEVTSYNLFGPNNRDNNVDGGRNRDFVGGGGGFSNRTNISDFSTSEVPSVTSSMRWVTQSSQLLDVKQLLWFIHDTLKRHDALNSASRSLNRRRKRSNGSPNNRSNAANTEGSENDNSGGHRGNVRDDVDNYGRGLPVRRLCSPRRHSEDRNELLLLGEVRVAAPSDVDSIFSEDDV</sequence>
<proteinExistence type="predicted"/>
<evidence type="ECO:0000313" key="2">
    <source>
        <dbReference type="EMBL" id="SCU66986.1"/>
    </source>
</evidence>
<comment type="caution">
    <text evidence="2">The sequence shown here is derived from an EMBL/GenBank/DDBJ whole genome shotgun (WGS) entry which is preliminary data.</text>
</comment>
<keyword evidence="3" id="KW-1185">Reference proteome</keyword>
<feature type="region of interest" description="Disordered" evidence="1">
    <location>
        <begin position="140"/>
        <end position="193"/>
    </location>
</feature>
<dbReference type="VEuPathDB" id="TriTrypDB:TEOVI_000860800"/>
<protein>
    <submittedName>
        <fullName evidence="2">Uncharacterized protein</fullName>
    </submittedName>
</protein>
<accession>A0A1G4I561</accession>